<dbReference type="Pfam" id="PF02517">
    <property type="entry name" value="Rce1-like"/>
    <property type="match status" value="1"/>
</dbReference>
<keyword evidence="3" id="KW-0645">Protease</keyword>
<dbReference type="Proteomes" id="UP001482513">
    <property type="component" value="Unassembled WGS sequence"/>
</dbReference>
<feature type="transmembrane region" description="Helical" evidence="1">
    <location>
        <begin position="696"/>
        <end position="720"/>
    </location>
</feature>
<evidence type="ECO:0000256" key="1">
    <source>
        <dbReference type="SAM" id="Phobius"/>
    </source>
</evidence>
<feature type="transmembrane region" description="Helical" evidence="1">
    <location>
        <begin position="831"/>
        <end position="848"/>
    </location>
</feature>
<keyword evidence="1" id="KW-0812">Transmembrane</keyword>
<feature type="domain" description="CAAX prenyl protease 2/Lysostaphin resistance protein A-like" evidence="2">
    <location>
        <begin position="737"/>
        <end position="840"/>
    </location>
</feature>
<proteinExistence type="predicted"/>
<comment type="caution">
    <text evidence="3">The sequence shown here is derived from an EMBL/GenBank/DDBJ whole genome shotgun (WGS) entry which is preliminary data.</text>
</comment>
<dbReference type="GO" id="GO:0006508">
    <property type="term" value="P:proteolysis"/>
    <property type="evidence" value="ECO:0007669"/>
    <property type="project" value="UniProtKB-KW"/>
</dbReference>
<accession>A0ABV0K3C5</accession>
<feature type="transmembrane region" description="Helical" evidence="1">
    <location>
        <begin position="773"/>
        <end position="796"/>
    </location>
</feature>
<reference evidence="3 4" key="1">
    <citation type="submission" date="2022-04" db="EMBL/GenBank/DDBJ databases">
        <title>Positive selection, recombination, and allopatry shape intraspecific diversity of widespread and dominant cyanobacteria.</title>
        <authorList>
            <person name="Wei J."/>
            <person name="Shu W."/>
            <person name="Hu C."/>
        </authorList>
    </citation>
    <scope>NUCLEOTIDE SEQUENCE [LARGE SCALE GENOMIC DNA]</scope>
    <source>
        <strain evidence="3 4">DQ-A4</strain>
    </source>
</reference>
<feature type="transmembrane region" description="Helical" evidence="1">
    <location>
        <begin position="741"/>
        <end position="761"/>
    </location>
</feature>
<sequence>MLRPSDLDLPLPFRAQRLVQRVAVIVAVVCFLGLLATKTEGAPPPHEPLATNFLSQAPDTEVVPNGVVTNYDRALTLPANRVETFPPTPLPTAPSLRPNGLWNGRLILPSQAEYAAVPGDWVWMDLWYSSPDFPELVGQRVKLTWKPNAQSQAYMKAVTRDVVFNAQAERSLANGNILPTRLNGRKAVGPLQSLAGARPNDDVTVRLAEVEVVVEGDRPMLRVGLEPIQITGREYGLVKLLGPDETVKAPRPTLCPGEPPCPTEYFRVQFYNAASGNFSGPTGTVRIPQQPAMTGDRFMSNLRDLAESPAGSAGWYIYGSRAEDGLFTVQALKPRALVQLQPDDVVLGLASGRRYLDRDNWQGTPQRQGTLQSLLVSATAGSADTAQAQWQEGDYGLVIHLFGGIGGEKAESAPVGTITGHFAYGLAQVVREPITNELQFDIQYQQIYAHNPNGIVSGAHDWADYMGDMQRGWLGSRPVSDVVVKLDAFIAPFQFGDMRISLFRELLLQLQVIAARYRVGDGTGVAPVTPATSCVQDSNQALFIAIQQIRRQIDSQPEIAAWVQQNPDSPEVERSRRFAALGNDLETMLVPYGVVRPDWQANAESLAGVDSTGDLTSSRRLLSGMLTWHSMMPRWAHDRVARIFLEHGGQLWFLRTNMVGGFDPTVQPVPPTTFFGGVPILGRVTQRLADAFATGLSWPMGLLGLVMLSLYGLVALPFGLRNRFLVRQQAASSPMGFALDALRRFIAPALLEETIFRVMLLPHPVEGVPGDRWLLWGIVSFVAFILYHVVLNRTLYRGARAGLSDPRFLVLAGWLGLVLIAAYWITGSLWLVVLMHWVVVLVWVYRFGGWARLSGVRAVCGRERKLTAPFR</sequence>
<evidence type="ECO:0000259" key="2">
    <source>
        <dbReference type="Pfam" id="PF02517"/>
    </source>
</evidence>
<name>A0ABV0K3C5_9CYAN</name>
<dbReference type="GO" id="GO:0008233">
    <property type="term" value="F:peptidase activity"/>
    <property type="evidence" value="ECO:0007669"/>
    <property type="project" value="UniProtKB-KW"/>
</dbReference>
<keyword evidence="4" id="KW-1185">Reference proteome</keyword>
<protein>
    <submittedName>
        <fullName evidence="3">CPBP family glutamic-type intramembrane protease</fullName>
        <ecNumber evidence="3">3.4.-.-</ecNumber>
    </submittedName>
</protein>
<feature type="transmembrane region" description="Helical" evidence="1">
    <location>
        <begin position="808"/>
        <end position="825"/>
    </location>
</feature>
<keyword evidence="3" id="KW-0378">Hydrolase</keyword>
<keyword evidence="1" id="KW-1133">Transmembrane helix</keyword>
<organism evidence="3 4">
    <name type="scientific">Leptolyngbya subtilissima DQ-A4</name>
    <dbReference type="NCBI Taxonomy" id="2933933"/>
    <lineage>
        <taxon>Bacteria</taxon>
        <taxon>Bacillati</taxon>
        <taxon>Cyanobacteriota</taxon>
        <taxon>Cyanophyceae</taxon>
        <taxon>Leptolyngbyales</taxon>
        <taxon>Leptolyngbyaceae</taxon>
        <taxon>Leptolyngbya group</taxon>
        <taxon>Leptolyngbya</taxon>
    </lineage>
</organism>
<dbReference type="EC" id="3.4.-.-" evidence="3"/>
<evidence type="ECO:0000313" key="4">
    <source>
        <dbReference type="Proteomes" id="UP001482513"/>
    </source>
</evidence>
<gene>
    <name evidence="3" type="ORF">NC992_08890</name>
</gene>
<dbReference type="RefSeq" id="WP_190700962.1">
    <property type="nucleotide sequence ID" value="NZ_JAMPKX010000003.1"/>
</dbReference>
<keyword evidence="1" id="KW-0472">Membrane</keyword>
<evidence type="ECO:0000313" key="3">
    <source>
        <dbReference type="EMBL" id="MEP0946985.1"/>
    </source>
</evidence>
<dbReference type="EMBL" id="JAMPKX010000003">
    <property type="protein sequence ID" value="MEP0946985.1"/>
    <property type="molecule type" value="Genomic_DNA"/>
</dbReference>
<dbReference type="InterPro" id="IPR003675">
    <property type="entry name" value="Rce1/LyrA-like_dom"/>
</dbReference>